<name>A0A0D2LVY4_9CHLO</name>
<dbReference type="Proteomes" id="UP000054498">
    <property type="component" value="Unassembled WGS sequence"/>
</dbReference>
<evidence type="ECO:0000256" key="1">
    <source>
        <dbReference type="SAM" id="MobiDB-lite"/>
    </source>
</evidence>
<dbReference type="SMART" id="SM00220">
    <property type="entry name" value="S_TKc"/>
    <property type="match status" value="1"/>
</dbReference>
<dbReference type="AlphaFoldDB" id="A0A0D2LVY4"/>
<keyword evidence="3" id="KW-0675">Receptor</keyword>
<dbReference type="InterPro" id="IPR001245">
    <property type="entry name" value="Ser-Thr/Tyr_kinase_cat_dom"/>
</dbReference>
<dbReference type="RefSeq" id="XP_013892736.1">
    <property type="nucleotide sequence ID" value="XM_014037282.1"/>
</dbReference>
<dbReference type="GO" id="GO:0004674">
    <property type="term" value="F:protein serine/threonine kinase activity"/>
    <property type="evidence" value="ECO:0007669"/>
    <property type="project" value="TreeGrafter"/>
</dbReference>
<protein>
    <submittedName>
        <fullName evidence="3">Fibroblast growth factor receptor 4</fullName>
    </submittedName>
</protein>
<dbReference type="InterPro" id="IPR000719">
    <property type="entry name" value="Prot_kinase_dom"/>
</dbReference>
<dbReference type="PANTHER" id="PTHR44329:SF214">
    <property type="entry name" value="PROTEIN KINASE DOMAIN-CONTAINING PROTEIN"/>
    <property type="match status" value="1"/>
</dbReference>
<dbReference type="EMBL" id="KK104571">
    <property type="protein sequence ID" value="KIY93716.1"/>
    <property type="molecule type" value="Genomic_DNA"/>
</dbReference>
<gene>
    <name evidence="3" type="ORF">MNEG_14246</name>
</gene>
<dbReference type="GO" id="GO:0005524">
    <property type="term" value="F:ATP binding"/>
    <property type="evidence" value="ECO:0007669"/>
    <property type="project" value="InterPro"/>
</dbReference>
<proteinExistence type="predicted"/>
<dbReference type="KEGG" id="mng:MNEG_14246"/>
<feature type="region of interest" description="Disordered" evidence="1">
    <location>
        <begin position="265"/>
        <end position="287"/>
    </location>
</feature>
<dbReference type="Gene3D" id="1.10.510.10">
    <property type="entry name" value="Transferase(Phosphotransferase) domain 1"/>
    <property type="match status" value="1"/>
</dbReference>
<dbReference type="STRING" id="145388.A0A0D2LVY4"/>
<sequence>MKDAVEMAVLSCTQHPHIIQVYACLTNMVEEPVKGVVGGSLPRYRRALPYEQGRVASCSLIVMEYMDVGTLRDAIKRGVFHRRVSPTAMAVDLTGCIKVLREVGQAVEHLHTRKLLHCDVKSENVLLKTDATRPLGFVCKLADFGLVKMMRGSKQYVVNRSGTGTITHLAPEALLAGSRLTTAVDAFSFGVLMYELYSGQRAYPGLSTEQIIEKVMRGGLRPCFPPGTPEGYVALAQHCWAADPSQRPRFHEIIPTLDAILAATAAKQQPQPGPRAASDGGGAGEAA</sequence>
<organism evidence="3 4">
    <name type="scientific">Monoraphidium neglectum</name>
    <dbReference type="NCBI Taxonomy" id="145388"/>
    <lineage>
        <taxon>Eukaryota</taxon>
        <taxon>Viridiplantae</taxon>
        <taxon>Chlorophyta</taxon>
        <taxon>core chlorophytes</taxon>
        <taxon>Chlorophyceae</taxon>
        <taxon>CS clade</taxon>
        <taxon>Sphaeropleales</taxon>
        <taxon>Selenastraceae</taxon>
        <taxon>Monoraphidium</taxon>
    </lineage>
</organism>
<dbReference type="PANTHER" id="PTHR44329">
    <property type="entry name" value="SERINE/THREONINE-PROTEIN KINASE TNNI3K-RELATED"/>
    <property type="match status" value="1"/>
</dbReference>
<dbReference type="PROSITE" id="PS00108">
    <property type="entry name" value="PROTEIN_KINASE_ST"/>
    <property type="match status" value="1"/>
</dbReference>
<dbReference type="GeneID" id="25731789"/>
<evidence type="ECO:0000313" key="3">
    <source>
        <dbReference type="EMBL" id="KIY93716.1"/>
    </source>
</evidence>
<feature type="domain" description="Protein kinase" evidence="2">
    <location>
        <begin position="1"/>
        <end position="261"/>
    </location>
</feature>
<reference evidence="3 4" key="1">
    <citation type="journal article" date="2013" name="BMC Genomics">
        <title>Reconstruction of the lipid metabolism for the microalga Monoraphidium neglectum from its genome sequence reveals characteristics suitable for biofuel production.</title>
        <authorList>
            <person name="Bogen C."/>
            <person name="Al-Dilaimi A."/>
            <person name="Albersmeier A."/>
            <person name="Wichmann J."/>
            <person name="Grundmann M."/>
            <person name="Rupp O."/>
            <person name="Lauersen K.J."/>
            <person name="Blifernez-Klassen O."/>
            <person name="Kalinowski J."/>
            <person name="Goesmann A."/>
            <person name="Mussgnug J.H."/>
            <person name="Kruse O."/>
        </authorList>
    </citation>
    <scope>NUCLEOTIDE SEQUENCE [LARGE SCALE GENOMIC DNA]</scope>
    <source>
        <strain evidence="3 4">SAG 48.87</strain>
    </source>
</reference>
<dbReference type="SUPFAM" id="SSF56112">
    <property type="entry name" value="Protein kinase-like (PK-like)"/>
    <property type="match status" value="1"/>
</dbReference>
<dbReference type="PROSITE" id="PS50011">
    <property type="entry name" value="PROTEIN_KINASE_DOM"/>
    <property type="match status" value="1"/>
</dbReference>
<accession>A0A0D2LVY4</accession>
<evidence type="ECO:0000313" key="4">
    <source>
        <dbReference type="Proteomes" id="UP000054498"/>
    </source>
</evidence>
<dbReference type="OrthoDB" id="543250at2759"/>
<evidence type="ECO:0000259" key="2">
    <source>
        <dbReference type="PROSITE" id="PS50011"/>
    </source>
</evidence>
<keyword evidence="4" id="KW-1185">Reference proteome</keyword>
<dbReference type="PRINTS" id="PR00109">
    <property type="entry name" value="TYRKINASE"/>
</dbReference>
<dbReference type="InterPro" id="IPR011009">
    <property type="entry name" value="Kinase-like_dom_sf"/>
</dbReference>
<dbReference type="InterPro" id="IPR051681">
    <property type="entry name" value="Ser/Thr_Kinases-Pseudokinases"/>
</dbReference>
<dbReference type="Pfam" id="PF07714">
    <property type="entry name" value="PK_Tyr_Ser-Thr"/>
    <property type="match status" value="1"/>
</dbReference>
<dbReference type="InterPro" id="IPR008271">
    <property type="entry name" value="Ser/Thr_kinase_AS"/>
</dbReference>